<dbReference type="GO" id="GO:0005739">
    <property type="term" value="C:mitochondrion"/>
    <property type="evidence" value="ECO:0007669"/>
    <property type="project" value="UniProtKB-SubCell"/>
</dbReference>
<gene>
    <name evidence="5" type="ORF">UFOPK4092_01242</name>
</gene>
<evidence type="ECO:0000256" key="1">
    <source>
        <dbReference type="ARBA" id="ARBA00004173"/>
    </source>
</evidence>
<keyword evidence="2" id="KW-0489">Methyltransferase</keyword>
<proteinExistence type="predicted"/>
<reference evidence="5" key="1">
    <citation type="submission" date="2020-05" db="EMBL/GenBank/DDBJ databases">
        <authorList>
            <person name="Chiriac C."/>
            <person name="Salcher M."/>
            <person name="Ghai R."/>
            <person name="Kavagutti S V."/>
        </authorList>
    </citation>
    <scope>NUCLEOTIDE SEQUENCE</scope>
</reference>
<evidence type="ECO:0000256" key="2">
    <source>
        <dbReference type="ARBA" id="ARBA00022603"/>
    </source>
</evidence>
<comment type="subcellular location">
    <subcellularLocation>
        <location evidence="1">Mitochondrion</location>
    </subcellularLocation>
</comment>
<evidence type="ECO:0000313" key="5">
    <source>
        <dbReference type="EMBL" id="CAB5026243.1"/>
    </source>
</evidence>
<evidence type="ECO:0000256" key="4">
    <source>
        <dbReference type="ARBA" id="ARBA00023128"/>
    </source>
</evidence>
<dbReference type="Pfam" id="PF02636">
    <property type="entry name" value="Methyltransf_28"/>
    <property type="match status" value="1"/>
</dbReference>
<dbReference type="Gene3D" id="3.40.50.12710">
    <property type="match status" value="1"/>
</dbReference>
<dbReference type="GO" id="GO:0032259">
    <property type="term" value="P:methylation"/>
    <property type="evidence" value="ECO:0007669"/>
    <property type="project" value="UniProtKB-KW"/>
</dbReference>
<evidence type="ECO:0000256" key="3">
    <source>
        <dbReference type="ARBA" id="ARBA00022679"/>
    </source>
</evidence>
<keyword evidence="4" id="KW-0496">Mitochondrion</keyword>
<dbReference type="GO" id="GO:0008168">
    <property type="term" value="F:methyltransferase activity"/>
    <property type="evidence" value="ECO:0007669"/>
    <property type="project" value="UniProtKB-KW"/>
</dbReference>
<dbReference type="AlphaFoldDB" id="A0A6J7RBQ8"/>
<name>A0A6J7RBQ8_9ZZZZ</name>
<organism evidence="5">
    <name type="scientific">freshwater metagenome</name>
    <dbReference type="NCBI Taxonomy" id="449393"/>
    <lineage>
        <taxon>unclassified sequences</taxon>
        <taxon>metagenomes</taxon>
        <taxon>ecological metagenomes</taxon>
    </lineage>
</organism>
<protein>
    <submittedName>
        <fullName evidence="5">Unannotated protein</fullName>
    </submittedName>
</protein>
<dbReference type="SUPFAM" id="SSF53335">
    <property type="entry name" value="S-adenosyl-L-methionine-dependent methyltransferases"/>
    <property type="match status" value="1"/>
</dbReference>
<dbReference type="InterPro" id="IPR038375">
    <property type="entry name" value="NDUFAF7_sf"/>
</dbReference>
<dbReference type="EMBL" id="CAFBPJ010000163">
    <property type="protein sequence ID" value="CAB5026243.1"/>
    <property type="molecule type" value="Genomic_DNA"/>
</dbReference>
<accession>A0A6J7RBQ8</accession>
<sequence length="306" mass="33601">MVSKCTWQQAWEQTVTGANVFYRNNQPADHFTTSVMFSAEVAEQLARTIHAFDDGTELIVTDVGAGGAQLTLALADRLADRPWIKFEAIDLRAAPPSLPPSINWQIGDVRKISLTPARRVVIAHEFLDDIPCERFEVDEWGDARLIIVADGEAVMGPSLADDQSCSAFEVNAAALRNWLDTWWPARRPYMRGEIGTTRDATWQQVTGWITTGLGIAIDYGHLLPERSAGTWDGGTLTGFRNGHTVTPLLDGSCNITAHVAMDAIAAARPNNESTMQRQNEILRGGHVTKPGGLGDFLWLTQAFSRT</sequence>
<keyword evidence="3" id="KW-0808">Transferase</keyword>
<dbReference type="InterPro" id="IPR029063">
    <property type="entry name" value="SAM-dependent_MTases_sf"/>
</dbReference>
<dbReference type="InterPro" id="IPR003788">
    <property type="entry name" value="NDUFAF7"/>
</dbReference>